<sequence length="140" mass="14855">MRDGLHNIRYSAGTVLMLHGWRASAAHELLGSRSGTGTTGKRDGALDGVGAGKKSRQEQHLALRNRRGGERAPSHGAEGNSREEVGAGEGSELTSGNQLLRRGCAVAAFGTARAETGEGHQQCRDHRVCEGVQWQKLALC</sequence>
<feature type="region of interest" description="Disordered" evidence="1">
    <location>
        <begin position="31"/>
        <end position="94"/>
    </location>
</feature>
<comment type="caution">
    <text evidence="2">The sequence shown here is derived from an EMBL/GenBank/DDBJ whole genome shotgun (WGS) entry which is preliminary data.</text>
</comment>
<dbReference type="Proteomes" id="UP001189429">
    <property type="component" value="Unassembled WGS sequence"/>
</dbReference>
<gene>
    <name evidence="2" type="ORF">PCOR1329_LOCUS64336</name>
</gene>
<dbReference type="EMBL" id="CAUYUJ010018195">
    <property type="protein sequence ID" value="CAK0881521.1"/>
    <property type="molecule type" value="Genomic_DNA"/>
</dbReference>
<feature type="compositionally biased region" description="Basic and acidic residues" evidence="1">
    <location>
        <begin position="55"/>
        <end position="73"/>
    </location>
</feature>
<organism evidence="2 3">
    <name type="scientific">Prorocentrum cordatum</name>
    <dbReference type="NCBI Taxonomy" id="2364126"/>
    <lineage>
        <taxon>Eukaryota</taxon>
        <taxon>Sar</taxon>
        <taxon>Alveolata</taxon>
        <taxon>Dinophyceae</taxon>
        <taxon>Prorocentrales</taxon>
        <taxon>Prorocentraceae</taxon>
        <taxon>Prorocentrum</taxon>
    </lineage>
</organism>
<evidence type="ECO:0000313" key="3">
    <source>
        <dbReference type="Proteomes" id="UP001189429"/>
    </source>
</evidence>
<name>A0ABN9W5W9_9DINO</name>
<accession>A0ABN9W5W9</accession>
<reference evidence="2" key="1">
    <citation type="submission" date="2023-10" db="EMBL/GenBank/DDBJ databases">
        <authorList>
            <person name="Chen Y."/>
            <person name="Shah S."/>
            <person name="Dougan E. K."/>
            <person name="Thang M."/>
            <person name="Chan C."/>
        </authorList>
    </citation>
    <scope>NUCLEOTIDE SEQUENCE [LARGE SCALE GENOMIC DNA]</scope>
</reference>
<protein>
    <submittedName>
        <fullName evidence="2">Uncharacterized protein</fullName>
    </submittedName>
</protein>
<evidence type="ECO:0000256" key="1">
    <source>
        <dbReference type="SAM" id="MobiDB-lite"/>
    </source>
</evidence>
<proteinExistence type="predicted"/>
<evidence type="ECO:0000313" key="2">
    <source>
        <dbReference type="EMBL" id="CAK0881521.1"/>
    </source>
</evidence>
<keyword evidence="3" id="KW-1185">Reference proteome</keyword>